<dbReference type="SUPFAM" id="SSF47384">
    <property type="entry name" value="Homodimeric domain of signal transducing histidine kinase"/>
    <property type="match status" value="1"/>
</dbReference>
<sequence length="821" mass="94422">MNEASIKQKIILVVDAFLFLLCITGVYQISEKARLPFEIHPEGNSLLIKTEQHSSYHILNNSELISVDNIKVSSPEEIELITDKKNVGEQIDLTFRLVTSTEKIKVTLTNFYSTGYLLSISFTSLIFFLTAIFIIIRKPTDLASNIFHWACVGIACMIDLTWANNNKSVLVSYNISRIPFHFFYSIVPVLFLHFTFIFPERRLRSSGYILIIAYLIALYLGVINFFNYNSFLSEGNYEYLQSYISVFNTSRIFLIICVVISILNFLYSYFIQKETSSRKKLKWVLYGFLLGPLGFAILWALPILMWDKAFVPEEIILLLMCSVPITFTIAIVKYHLLDIDYIINRSIVYTIVISILIILYISILSLIISNFTITNQTTVSIVSAVLIALILQPLKNEVQKYVDKIFFRVQYSFKEELSNFLSEIKQYGDVDELSEFLINKIDKLMPVEKIGFCLFDENQKRLYLTRHQNFESLSGKSLFIKNETLEKEFFRIAAEKNSVEPEAKVSTIFQNTLLRWKINLVLPIISQERELYAVVLLGKKKSGAKFSIEDIEILKNISNEAASVIKRINLQKQLIMEKLEAEKLQELNRQKSIFVSSVSHDLKTPLTSIKLFVDKILNEEKNLSALSKRNLEIIDGETDRLTRLINNVLDFAKIERGIKNYSLRDNHLNEVVKKVIELMRYTLSMNKFELKIDLAEFDDSICADEDALLEAFQNIISNSIKYSLDKKELTISTFFKDGYACVSFVDKGIGIKKSELEKVFEPFYQSSSKTIKADSTGLGLTIVKHIVEAHHGRVEIDSQLNVGTEVRIYLPTINKSEENHE</sequence>
<dbReference type="InterPro" id="IPR036890">
    <property type="entry name" value="HATPase_C_sf"/>
</dbReference>
<dbReference type="InterPro" id="IPR005467">
    <property type="entry name" value="His_kinase_dom"/>
</dbReference>
<dbReference type="Pfam" id="PF00512">
    <property type="entry name" value="HisKA"/>
    <property type="match status" value="1"/>
</dbReference>
<reference evidence="9" key="1">
    <citation type="journal article" date="2020" name="mSystems">
        <title>Genome- and Community-Level Interaction Insights into Carbon Utilization and Element Cycling Functions of Hydrothermarchaeota in Hydrothermal Sediment.</title>
        <authorList>
            <person name="Zhou Z."/>
            <person name="Liu Y."/>
            <person name="Xu W."/>
            <person name="Pan J."/>
            <person name="Luo Z.H."/>
            <person name="Li M."/>
        </authorList>
    </citation>
    <scope>NUCLEOTIDE SEQUENCE [LARGE SCALE GENOMIC DNA]</scope>
    <source>
        <strain evidence="9">SpSt-479</strain>
    </source>
</reference>
<dbReference type="Gene3D" id="1.10.287.130">
    <property type="match status" value="1"/>
</dbReference>
<dbReference type="InterPro" id="IPR003661">
    <property type="entry name" value="HisK_dim/P_dom"/>
</dbReference>
<evidence type="ECO:0000256" key="2">
    <source>
        <dbReference type="ARBA" id="ARBA00012438"/>
    </source>
</evidence>
<gene>
    <name evidence="9" type="ORF">ENS31_11890</name>
</gene>
<dbReference type="SMART" id="SM00388">
    <property type="entry name" value="HisKA"/>
    <property type="match status" value="1"/>
</dbReference>
<dbReference type="Pfam" id="PF02518">
    <property type="entry name" value="HATPase_c"/>
    <property type="match status" value="1"/>
</dbReference>
<protein>
    <recommendedName>
        <fullName evidence="2">histidine kinase</fullName>
        <ecNumber evidence="2">2.7.13.3</ecNumber>
    </recommendedName>
</protein>
<evidence type="ECO:0000256" key="6">
    <source>
        <dbReference type="ARBA" id="ARBA00023012"/>
    </source>
</evidence>
<dbReference type="InterPro" id="IPR050736">
    <property type="entry name" value="Sensor_HK_Regulatory"/>
</dbReference>
<feature type="transmembrane region" description="Helical" evidence="7">
    <location>
        <begin position="252"/>
        <end position="271"/>
    </location>
</feature>
<evidence type="ECO:0000256" key="4">
    <source>
        <dbReference type="ARBA" id="ARBA00022679"/>
    </source>
</evidence>
<evidence type="ECO:0000313" key="9">
    <source>
        <dbReference type="EMBL" id="HFI92208.1"/>
    </source>
</evidence>
<dbReference type="EMBL" id="DSUJ01000010">
    <property type="protein sequence ID" value="HFI92208.1"/>
    <property type="molecule type" value="Genomic_DNA"/>
</dbReference>
<keyword evidence="6" id="KW-0902">Two-component regulatory system</keyword>
<accession>A0A7V3E8A2</accession>
<dbReference type="InterPro" id="IPR004358">
    <property type="entry name" value="Sig_transdc_His_kin-like_C"/>
</dbReference>
<feature type="transmembrane region" description="Helical" evidence="7">
    <location>
        <begin position="315"/>
        <end position="334"/>
    </location>
</feature>
<evidence type="ECO:0000259" key="8">
    <source>
        <dbReference type="PROSITE" id="PS50109"/>
    </source>
</evidence>
<dbReference type="InterPro" id="IPR003594">
    <property type="entry name" value="HATPase_dom"/>
</dbReference>
<name>A0A7V3E8A2_9BACT</name>
<dbReference type="EC" id="2.7.13.3" evidence="2"/>
<dbReference type="SUPFAM" id="SSF55781">
    <property type="entry name" value="GAF domain-like"/>
    <property type="match status" value="1"/>
</dbReference>
<feature type="transmembrane region" description="Helical" evidence="7">
    <location>
        <begin position="211"/>
        <end position="232"/>
    </location>
</feature>
<dbReference type="PANTHER" id="PTHR43711:SF1">
    <property type="entry name" value="HISTIDINE KINASE 1"/>
    <property type="match status" value="1"/>
</dbReference>
<dbReference type="SMART" id="SM00387">
    <property type="entry name" value="HATPase_c"/>
    <property type="match status" value="1"/>
</dbReference>
<dbReference type="PANTHER" id="PTHR43711">
    <property type="entry name" value="TWO-COMPONENT HISTIDINE KINASE"/>
    <property type="match status" value="1"/>
</dbReference>
<dbReference type="Gene3D" id="3.30.565.10">
    <property type="entry name" value="Histidine kinase-like ATPase, C-terminal domain"/>
    <property type="match status" value="1"/>
</dbReference>
<dbReference type="Gene3D" id="3.30.450.40">
    <property type="match status" value="1"/>
</dbReference>
<keyword evidence="3" id="KW-0597">Phosphoprotein</keyword>
<dbReference type="GO" id="GO:0000155">
    <property type="term" value="F:phosphorelay sensor kinase activity"/>
    <property type="evidence" value="ECO:0007669"/>
    <property type="project" value="InterPro"/>
</dbReference>
<feature type="domain" description="Histidine kinase" evidence="8">
    <location>
        <begin position="597"/>
        <end position="814"/>
    </location>
</feature>
<feature type="transmembrane region" description="Helical" evidence="7">
    <location>
        <begin position="182"/>
        <end position="199"/>
    </location>
</feature>
<evidence type="ECO:0000256" key="5">
    <source>
        <dbReference type="ARBA" id="ARBA00022777"/>
    </source>
</evidence>
<feature type="transmembrane region" description="Helical" evidence="7">
    <location>
        <begin position="142"/>
        <end position="162"/>
    </location>
</feature>
<comment type="caution">
    <text evidence="9">The sequence shown here is derived from an EMBL/GenBank/DDBJ whole genome shotgun (WGS) entry which is preliminary data.</text>
</comment>
<dbReference type="PRINTS" id="PR00344">
    <property type="entry name" value="BCTRLSENSOR"/>
</dbReference>
<keyword evidence="7" id="KW-0812">Transmembrane</keyword>
<feature type="transmembrane region" description="Helical" evidence="7">
    <location>
        <begin position="283"/>
        <end position="303"/>
    </location>
</feature>
<keyword evidence="7" id="KW-0472">Membrane</keyword>
<dbReference type="InterPro" id="IPR029016">
    <property type="entry name" value="GAF-like_dom_sf"/>
</dbReference>
<keyword evidence="7" id="KW-1133">Transmembrane helix</keyword>
<organism evidence="9">
    <name type="scientific">Ignavibacterium album</name>
    <dbReference type="NCBI Taxonomy" id="591197"/>
    <lineage>
        <taxon>Bacteria</taxon>
        <taxon>Pseudomonadati</taxon>
        <taxon>Ignavibacteriota</taxon>
        <taxon>Ignavibacteria</taxon>
        <taxon>Ignavibacteriales</taxon>
        <taxon>Ignavibacteriaceae</taxon>
        <taxon>Ignavibacterium</taxon>
    </lineage>
</organism>
<dbReference type="PROSITE" id="PS50109">
    <property type="entry name" value="HIS_KIN"/>
    <property type="match status" value="1"/>
</dbReference>
<feature type="transmembrane region" description="Helical" evidence="7">
    <location>
        <begin position="346"/>
        <end position="367"/>
    </location>
</feature>
<evidence type="ECO:0000256" key="1">
    <source>
        <dbReference type="ARBA" id="ARBA00000085"/>
    </source>
</evidence>
<keyword evidence="5" id="KW-0418">Kinase</keyword>
<dbReference type="AlphaFoldDB" id="A0A7V3E8A2"/>
<proteinExistence type="predicted"/>
<feature type="transmembrane region" description="Helical" evidence="7">
    <location>
        <begin position="116"/>
        <end position="135"/>
    </location>
</feature>
<dbReference type="CDD" id="cd00082">
    <property type="entry name" value="HisKA"/>
    <property type="match status" value="1"/>
</dbReference>
<comment type="catalytic activity">
    <reaction evidence="1">
        <text>ATP + protein L-histidine = ADP + protein N-phospho-L-histidine.</text>
        <dbReference type="EC" id="2.7.13.3"/>
    </reaction>
</comment>
<evidence type="ECO:0000256" key="3">
    <source>
        <dbReference type="ARBA" id="ARBA00022553"/>
    </source>
</evidence>
<feature type="transmembrane region" description="Helical" evidence="7">
    <location>
        <begin position="12"/>
        <end position="30"/>
    </location>
</feature>
<dbReference type="InterPro" id="IPR036097">
    <property type="entry name" value="HisK_dim/P_sf"/>
</dbReference>
<dbReference type="SUPFAM" id="SSF55874">
    <property type="entry name" value="ATPase domain of HSP90 chaperone/DNA topoisomerase II/histidine kinase"/>
    <property type="match status" value="1"/>
</dbReference>
<keyword evidence="4" id="KW-0808">Transferase</keyword>
<evidence type="ECO:0000256" key="7">
    <source>
        <dbReference type="SAM" id="Phobius"/>
    </source>
</evidence>